<evidence type="ECO:0000259" key="1">
    <source>
        <dbReference type="Pfam" id="PF13460"/>
    </source>
</evidence>
<dbReference type="CDD" id="cd05269">
    <property type="entry name" value="TMR_SDR_a"/>
    <property type="match status" value="1"/>
</dbReference>
<keyword evidence="3" id="KW-1185">Reference proteome</keyword>
<evidence type="ECO:0000313" key="2">
    <source>
        <dbReference type="EMBL" id="TKK88104.1"/>
    </source>
</evidence>
<dbReference type="InterPro" id="IPR036291">
    <property type="entry name" value="NAD(P)-bd_dom_sf"/>
</dbReference>
<feature type="domain" description="NAD(P)-binding" evidence="1">
    <location>
        <begin position="19"/>
        <end position="187"/>
    </location>
</feature>
<evidence type="ECO:0000313" key="3">
    <source>
        <dbReference type="Proteomes" id="UP000308705"/>
    </source>
</evidence>
<dbReference type="InterPro" id="IPR051604">
    <property type="entry name" value="Ergot_Alk_Oxidoreductase"/>
</dbReference>
<dbReference type="Gene3D" id="3.90.25.10">
    <property type="entry name" value="UDP-galactose 4-epimerase, domain 1"/>
    <property type="match status" value="1"/>
</dbReference>
<dbReference type="AlphaFoldDB" id="A0A4U3MI89"/>
<comment type="caution">
    <text evidence="2">The sequence shown here is derived from an EMBL/GenBank/DDBJ whole genome shotgun (WGS) entry which is preliminary data.</text>
</comment>
<organism evidence="2 3">
    <name type="scientific">Herbidospora galbida</name>
    <dbReference type="NCBI Taxonomy" id="2575442"/>
    <lineage>
        <taxon>Bacteria</taxon>
        <taxon>Bacillati</taxon>
        <taxon>Actinomycetota</taxon>
        <taxon>Actinomycetes</taxon>
        <taxon>Streptosporangiales</taxon>
        <taxon>Streptosporangiaceae</taxon>
        <taxon>Herbidospora</taxon>
    </lineage>
</organism>
<dbReference type="PANTHER" id="PTHR43162">
    <property type="match status" value="1"/>
</dbReference>
<dbReference type="SUPFAM" id="SSF51735">
    <property type="entry name" value="NAD(P)-binding Rossmann-fold domains"/>
    <property type="match status" value="1"/>
</dbReference>
<sequence>MDDIDRMRGDIAMTILITGATGTVSGEVLRSLQGVDDLRVLVRDRAKAPSGAEVAVGDLHHPETLEPAFKGVDTVWLLTAMGPDSTHASGNALWAAKQAGVRHVVRMSAIGAGHDAPTRNGRLHALSDLELAASGLGWTVVRPAYFMQNILGSVNGGTFHGAPGEGRIGMIDVRDIADFAAEVLRDPAPHHGQTYTITGPEAVRLRDMTGTLSEVSGRPLDFQPVRPDDAYPVLVNAGMKEWDAAVTTEYLKAYDAGWGDYTTPTFSAVTGRPGRTFTEFARDYADRIGG</sequence>
<accession>A0A4U3MI89</accession>
<dbReference type="PANTHER" id="PTHR43162:SF1">
    <property type="entry name" value="PRESTALK A DIFFERENTIATION PROTEIN A"/>
    <property type="match status" value="1"/>
</dbReference>
<dbReference type="Gene3D" id="3.40.50.720">
    <property type="entry name" value="NAD(P)-binding Rossmann-like Domain"/>
    <property type="match status" value="1"/>
</dbReference>
<proteinExistence type="predicted"/>
<gene>
    <name evidence="2" type="ORF">FDA94_14350</name>
</gene>
<dbReference type="EMBL" id="SZQA01000012">
    <property type="protein sequence ID" value="TKK88104.1"/>
    <property type="molecule type" value="Genomic_DNA"/>
</dbReference>
<dbReference type="Pfam" id="PF13460">
    <property type="entry name" value="NAD_binding_10"/>
    <property type="match status" value="1"/>
</dbReference>
<dbReference type="OrthoDB" id="4457504at2"/>
<reference evidence="2 3" key="1">
    <citation type="submission" date="2019-04" db="EMBL/GenBank/DDBJ databases">
        <title>Herbidospora sp. NEAU-GS14.nov., a novel actinomycete isolated from soil.</title>
        <authorList>
            <person name="Han L."/>
        </authorList>
    </citation>
    <scope>NUCLEOTIDE SEQUENCE [LARGE SCALE GENOMIC DNA]</scope>
    <source>
        <strain evidence="2 3">NEAU-GS14</strain>
    </source>
</reference>
<dbReference type="InterPro" id="IPR016040">
    <property type="entry name" value="NAD(P)-bd_dom"/>
</dbReference>
<name>A0A4U3MI89_9ACTN</name>
<dbReference type="Proteomes" id="UP000308705">
    <property type="component" value="Unassembled WGS sequence"/>
</dbReference>
<dbReference type="RefSeq" id="WP_137247561.1">
    <property type="nucleotide sequence ID" value="NZ_SZQA01000012.1"/>
</dbReference>
<protein>
    <submittedName>
        <fullName evidence="2">SDR family oxidoreductase</fullName>
    </submittedName>
</protein>